<protein>
    <submittedName>
        <fullName evidence="1">Uncharacterized protein</fullName>
    </submittedName>
</protein>
<organism evidence="1 2">
    <name type="scientific">Coptotermes formosanus</name>
    <name type="common">Formosan subterranean termite</name>
    <dbReference type="NCBI Taxonomy" id="36987"/>
    <lineage>
        <taxon>Eukaryota</taxon>
        <taxon>Metazoa</taxon>
        <taxon>Ecdysozoa</taxon>
        <taxon>Arthropoda</taxon>
        <taxon>Hexapoda</taxon>
        <taxon>Insecta</taxon>
        <taxon>Pterygota</taxon>
        <taxon>Neoptera</taxon>
        <taxon>Polyneoptera</taxon>
        <taxon>Dictyoptera</taxon>
        <taxon>Blattodea</taxon>
        <taxon>Blattoidea</taxon>
        <taxon>Termitoidae</taxon>
        <taxon>Rhinotermitidae</taxon>
        <taxon>Coptotermes</taxon>
    </lineage>
</organism>
<comment type="caution">
    <text evidence="1">The sequence shown here is derived from an EMBL/GenBank/DDBJ whole genome shotgun (WGS) entry which is preliminary data.</text>
</comment>
<name>A0A6L2PEP0_COPFO</name>
<keyword evidence="2" id="KW-1185">Reference proteome</keyword>
<accession>A0A6L2PEP0</accession>
<reference evidence="2" key="1">
    <citation type="submission" date="2020-01" db="EMBL/GenBank/DDBJ databases">
        <title>Draft genome sequence of the Termite Coptotermes fromosanus.</title>
        <authorList>
            <person name="Itakura S."/>
            <person name="Yosikawa Y."/>
            <person name="Umezawa K."/>
        </authorList>
    </citation>
    <scope>NUCLEOTIDE SEQUENCE [LARGE SCALE GENOMIC DNA]</scope>
</reference>
<dbReference type="EMBL" id="BLKM01000181">
    <property type="protein sequence ID" value="GFG29930.1"/>
    <property type="molecule type" value="Genomic_DNA"/>
</dbReference>
<dbReference type="InParanoid" id="A0A6L2PEP0"/>
<evidence type="ECO:0000313" key="2">
    <source>
        <dbReference type="Proteomes" id="UP000502823"/>
    </source>
</evidence>
<proteinExistence type="predicted"/>
<sequence>MVALVDDKHSVLVVNVGSYGKEGGAGIFAKSPLGKNLSKAMKFSPLGPLRGTQTVVLMLSLETRLSR</sequence>
<dbReference type="AlphaFoldDB" id="A0A6L2PEP0"/>
<gene>
    <name evidence="1" type="ORF">Cfor_09948</name>
</gene>
<dbReference type="Proteomes" id="UP000502823">
    <property type="component" value="Unassembled WGS sequence"/>
</dbReference>
<evidence type="ECO:0000313" key="1">
    <source>
        <dbReference type="EMBL" id="GFG29930.1"/>
    </source>
</evidence>